<gene>
    <name evidence="1" type="ORF">CQA63_07015</name>
</gene>
<proteinExistence type="predicted"/>
<evidence type="ECO:0000313" key="2">
    <source>
        <dbReference type="Proteomes" id="UP000256599"/>
    </source>
</evidence>
<dbReference type="OrthoDB" id="5321935at2"/>
<dbReference type="Proteomes" id="UP000256599">
    <property type="component" value="Unassembled WGS sequence"/>
</dbReference>
<name>A0A3D8I2P2_9HELI</name>
<organism evidence="1 2">
    <name type="scientific">Helicobacter marmotae</name>
    <dbReference type="NCBI Taxonomy" id="152490"/>
    <lineage>
        <taxon>Bacteria</taxon>
        <taxon>Pseudomonadati</taxon>
        <taxon>Campylobacterota</taxon>
        <taxon>Epsilonproteobacteria</taxon>
        <taxon>Campylobacterales</taxon>
        <taxon>Helicobacteraceae</taxon>
        <taxon>Helicobacter</taxon>
    </lineage>
</organism>
<dbReference type="EMBL" id="NXLR01000013">
    <property type="protein sequence ID" value="RDU59402.1"/>
    <property type="molecule type" value="Genomic_DNA"/>
</dbReference>
<comment type="caution">
    <text evidence="1">The sequence shown here is derived from an EMBL/GenBank/DDBJ whole genome shotgun (WGS) entry which is preliminary data.</text>
</comment>
<reference evidence="1 2" key="1">
    <citation type="submission" date="2018-04" db="EMBL/GenBank/DDBJ databases">
        <title>Novel Campyloabacter and Helicobacter Species and Strains.</title>
        <authorList>
            <person name="Mannion A.J."/>
            <person name="Shen Z."/>
            <person name="Fox J.G."/>
        </authorList>
    </citation>
    <scope>NUCLEOTIDE SEQUENCE [LARGE SCALE GENOMIC DNA]</scope>
    <source>
        <strain evidence="1 2">MIT 98-6070</strain>
    </source>
</reference>
<protein>
    <submittedName>
        <fullName evidence="1">Uncharacterized protein</fullName>
    </submittedName>
</protein>
<keyword evidence="2" id="KW-1185">Reference proteome</keyword>
<dbReference type="AlphaFoldDB" id="A0A3D8I2P2"/>
<sequence length="171" mass="19203">MQDILSTFQKHIGEQFEPEIHPRERIHQFGEDIKGANEFIGALQSASAALKKILKIAKNPTIQDAHTLSQDIQEIVENASFMGCGLFDTCLHTTLHSQAYTFSVNNPLPLLPQSQKGELDTHALVLYVEEKIQEANQMLLALNDALLAGTEEDYNFNEFNPKAFAEMFKGR</sequence>
<dbReference type="InterPro" id="IPR032411">
    <property type="entry name" value="FliS_cochap"/>
</dbReference>
<accession>A0A3D8I2P2</accession>
<dbReference type="Pfam" id="PF16522">
    <property type="entry name" value="FliS_cochap"/>
    <property type="match status" value="1"/>
</dbReference>
<dbReference type="InterPro" id="IPR038315">
    <property type="entry name" value="FliS_cochap_sf"/>
</dbReference>
<dbReference type="RefSeq" id="WP_104700288.1">
    <property type="nucleotide sequence ID" value="NZ_FZPP01000023.1"/>
</dbReference>
<dbReference type="Gene3D" id="3.30.1120.180">
    <property type="entry name" value="Flagellar FLiS export co-chaperone, HP1076"/>
    <property type="match status" value="1"/>
</dbReference>
<evidence type="ECO:0000313" key="1">
    <source>
        <dbReference type="EMBL" id="RDU59402.1"/>
    </source>
</evidence>